<name>A0ACB8N119_CITSI</name>
<keyword evidence="2" id="KW-1185">Reference proteome</keyword>
<dbReference type="EMBL" id="CM039171">
    <property type="protein sequence ID" value="KAH9791592.1"/>
    <property type="molecule type" value="Genomic_DNA"/>
</dbReference>
<organism evidence="1 2">
    <name type="scientific">Citrus sinensis</name>
    <name type="common">Sweet orange</name>
    <name type="synonym">Citrus aurantium var. sinensis</name>
    <dbReference type="NCBI Taxonomy" id="2711"/>
    <lineage>
        <taxon>Eukaryota</taxon>
        <taxon>Viridiplantae</taxon>
        <taxon>Streptophyta</taxon>
        <taxon>Embryophyta</taxon>
        <taxon>Tracheophyta</taxon>
        <taxon>Spermatophyta</taxon>
        <taxon>Magnoliopsida</taxon>
        <taxon>eudicotyledons</taxon>
        <taxon>Gunneridae</taxon>
        <taxon>Pentapetalae</taxon>
        <taxon>rosids</taxon>
        <taxon>malvids</taxon>
        <taxon>Sapindales</taxon>
        <taxon>Rutaceae</taxon>
        <taxon>Aurantioideae</taxon>
        <taxon>Citrus</taxon>
    </lineage>
</organism>
<sequence>MVSRGNGVVQWGGGGAGCCMAEEDDVVSNTMESFEKTPPPPMADDRSTKKTKFRSQSDVGETSERLSFRDQLMKSQKDTEEELFGSDDDLDLNPEDLWNLTPGFNIIDLENDFYLVRFKNARDADYVLTSGPWTIMGHYLTVQPWSLHFDSSKGEIDKVVAWIRLPGMALQYYHKKILRRLGQIIGSVIRIDYTTESAQRGKFARIAVEIDLKSPLISQFHLDGKIQRVEYDNLPVICFYYGKYDHYKENCSDREDNGPTEDDVPIPGGPEEQQWMSKAGNDSRNEPKFGPWMVVARKGKPRVEKESNSNQATEQVFRGQYGKESRFNILANLGEGESNHEEKQDAHMERTHRDNNTINSSPTLSSKSKLIRRKDAHKSATPTEPGHMGTSTGLHAITHTKEYTAPQSPFHTHVSRGVTNLHANHASPKPLLMHVYVPTSLNPLHHLAISFSTDYATAHLPCADVHPKTSNGQNSAGGHLTLSELDGDPPNLTGLAANMDMEDDANDSDYVATSEDRADSSEGDVSLVEETAMDLVEEASQPLHGKQADDFIKCSGFEYSHRIEATGFSGAVYTNPNPILRRQLWDHLDFLARTVHGPWLVGGDFNSILCTNEKKCGSTHIYGVCDNSFGEFVSNAWINSLPYLNAADIFVKKALEWNRDHFGNIFQKKRRILLRLGGIQKVLETKSRRSLASETLVFRPYPVRGCFPILHAALTHGLMAPIEDNEIRQTIFSMKPLKAPGVDGLHAIFYQSQWHIVGHSFCKFIKNSFSSASILKDINTTLLVLIPKVDHPALMPILIGPQQTSFVLGRHITDNIVIAQEVIHSMRKKAGKKGFMAIKVDLEKAYDRLNWDFIYETLQETGLPRDMIQIIMACITSATMRVLWNGEASDEFVPCRGIRQGDPLSPYIFVLCVERLSHGINKAITAGDWRPIRLARRGTPLTRLFFAVDLLLLAEADIEQAGVINMVLNNFCQSSEAKVNKAKSQVFFSKNILVRDMKRIGAELGFSVTKDLGTITLTQTVLQVIPVYAMQTTSLPIGINMKIDKACRKFIWSGNSNQQRMSMVSWDTLCKPKAYGGLGLKELNVMNKALLMKLSWGIISAKDNLWVQVLCTKYGVNNSNPPLSLPTRYGSHMWKAIGRIWSDTMLSRSWSVGDGKRIRFWWDCWVYKDKPLANQVTAPIPDHLTNLMVADCVAANGQWNRALFDHFLPHTAIMKIASIHPPSDLLGPDQFYWSYSNKGNFSASSAYNVISSPDNSLQDTSWNMVWKWQGPQGVKVFIWLALHGRLKTKAEIARRHMVINTECDRCGAPVEDILHVLRDSMGTKGFWYRVIPVAMRQHFFQAPFKEWMINNLQNAWPITGVRNWVCFFGIAIWRLWFWRNQFWVNGLAMDSLSMVNDVKARTKEVILIQGSSLSLTNKKVNKWIGWSPPNWPWCKLNSDGACKVNGVAAAGGLIRDHSGHWVAGFGLNIGNCSVTTAELWGLYQGLTLAWNKGIRWLCVEVDSRCVTQLVKNNMVNPNEFSTLIHAIQELIRRNWRVEITHVYREANFAADYLATLACSLPLGLHVLNSPPKGVLQFMSQDNYGVVYPRLVIS</sequence>
<dbReference type="Proteomes" id="UP000829398">
    <property type="component" value="Chromosome 2"/>
</dbReference>
<gene>
    <name evidence="1" type="ORF">KPL71_003811</name>
</gene>
<reference evidence="2" key="1">
    <citation type="journal article" date="2023" name="Hortic. Res.">
        <title>A chromosome-level phased genome enabling allele-level studies in sweet orange: a case study on citrus Huanglongbing tolerance.</title>
        <authorList>
            <person name="Wu B."/>
            <person name="Yu Q."/>
            <person name="Deng Z."/>
            <person name="Duan Y."/>
            <person name="Luo F."/>
            <person name="Gmitter F. Jr."/>
        </authorList>
    </citation>
    <scope>NUCLEOTIDE SEQUENCE [LARGE SCALE GENOMIC DNA]</scope>
    <source>
        <strain evidence="2">cv. Valencia</strain>
    </source>
</reference>
<protein>
    <submittedName>
        <fullName evidence="1">Ribonuclease H protein</fullName>
    </submittedName>
</protein>
<evidence type="ECO:0000313" key="2">
    <source>
        <dbReference type="Proteomes" id="UP000829398"/>
    </source>
</evidence>
<accession>A0ACB8N119</accession>
<comment type="caution">
    <text evidence="1">The sequence shown here is derived from an EMBL/GenBank/DDBJ whole genome shotgun (WGS) entry which is preliminary data.</text>
</comment>
<evidence type="ECO:0000313" key="1">
    <source>
        <dbReference type="EMBL" id="KAH9791592.1"/>
    </source>
</evidence>
<proteinExistence type="predicted"/>